<dbReference type="Pfam" id="PF07715">
    <property type="entry name" value="Plug"/>
    <property type="match status" value="1"/>
</dbReference>
<dbReference type="Gene3D" id="2.170.130.10">
    <property type="entry name" value="TonB-dependent receptor, plug domain"/>
    <property type="match status" value="1"/>
</dbReference>
<gene>
    <name evidence="14" type="ORF">J2W69_002353</name>
</gene>
<evidence type="ECO:0000256" key="11">
    <source>
        <dbReference type="RuleBase" id="RU003357"/>
    </source>
</evidence>
<dbReference type="Gene3D" id="2.40.170.20">
    <property type="entry name" value="TonB-dependent receptor, beta-barrel domain"/>
    <property type="match status" value="1"/>
</dbReference>
<dbReference type="PANTHER" id="PTHR40980">
    <property type="entry name" value="PLUG DOMAIN-CONTAINING PROTEIN"/>
    <property type="match status" value="1"/>
</dbReference>
<keyword evidence="2 10" id="KW-0813">Transport</keyword>
<evidence type="ECO:0000256" key="6">
    <source>
        <dbReference type="ARBA" id="ARBA00023004"/>
    </source>
</evidence>
<evidence type="ECO:0000259" key="13">
    <source>
        <dbReference type="SMART" id="SM00965"/>
    </source>
</evidence>
<dbReference type="InterPro" id="IPR012910">
    <property type="entry name" value="Plug_dom"/>
</dbReference>
<evidence type="ECO:0000256" key="4">
    <source>
        <dbReference type="ARBA" id="ARBA00022496"/>
    </source>
</evidence>
<keyword evidence="14" id="KW-0675">Receptor</keyword>
<evidence type="ECO:0000256" key="3">
    <source>
        <dbReference type="ARBA" id="ARBA00022452"/>
    </source>
</evidence>
<name>A0ABU1W0A7_9GAMM</name>
<dbReference type="PANTHER" id="PTHR40980:SF4">
    <property type="entry name" value="TONB-DEPENDENT RECEPTOR-LIKE BETA-BARREL DOMAIN-CONTAINING PROTEIN"/>
    <property type="match status" value="1"/>
</dbReference>
<reference evidence="14 15" key="1">
    <citation type="submission" date="2023-07" db="EMBL/GenBank/DDBJ databases">
        <title>Sorghum-associated microbial communities from plants grown in Nebraska, USA.</title>
        <authorList>
            <person name="Schachtman D."/>
        </authorList>
    </citation>
    <scope>NUCLEOTIDE SEQUENCE [LARGE SCALE GENOMIC DNA]</scope>
    <source>
        <strain evidence="14 15">4138</strain>
    </source>
</reference>
<dbReference type="InterPro" id="IPR011662">
    <property type="entry name" value="Secretin/TonB_short_N"/>
</dbReference>
<evidence type="ECO:0000256" key="2">
    <source>
        <dbReference type="ARBA" id="ARBA00022448"/>
    </source>
</evidence>
<keyword evidence="9 10" id="KW-0998">Cell outer membrane</keyword>
<protein>
    <submittedName>
        <fullName evidence="14">Iron complex outermembrane receptor protein</fullName>
    </submittedName>
</protein>
<dbReference type="SMART" id="SM00965">
    <property type="entry name" value="STN"/>
    <property type="match status" value="1"/>
</dbReference>
<comment type="caution">
    <text evidence="14">The sequence shown here is derived from an EMBL/GenBank/DDBJ whole genome shotgun (WGS) entry which is preliminary data.</text>
</comment>
<dbReference type="InterPro" id="IPR039426">
    <property type="entry name" value="TonB-dep_rcpt-like"/>
</dbReference>
<dbReference type="Proteomes" id="UP001257909">
    <property type="component" value="Unassembled WGS sequence"/>
</dbReference>
<evidence type="ECO:0000313" key="14">
    <source>
        <dbReference type="EMBL" id="MDR7121402.1"/>
    </source>
</evidence>
<evidence type="ECO:0000313" key="15">
    <source>
        <dbReference type="Proteomes" id="UP001257909"/>
    </source>
</evidence>
<keyword evidence="7 11" id="KW-0798">TonB box</keyword>
<evidence type="ECO:0000256" key="12">
    <source>
        <dbReference type="SAM" id="MobiDB-lite"/>
    </source>
</evidence>
<dbReference type="InterPro" id="IPR037066">
    <property type="entry name" value="Plug_dom_sf"/>
</dbReference>
<evidence type="ECO:0000256" key="10">
    <source>
        <dbReference type="PROSITE-ProRule" id="PRU01360"/>
    </source>
</evidence>
<keyword evidence="8 10" id="KW-0472">Membrane</keyword>
<accession>A0ABU1W0A7</accession>
<dbReference type="Gene3D" id="3.55.50.30">
    <property type="match status" value="1"/>
</dbReference>
<keyword evidence="4" id="KW-0410">Iron transport</keyword>
<feature type="region of interest" description="Disordered" evidence="12">
    <location>
        <begin position="298"/>
        <end position="324"/>
    </location>
</feature>
<evidence type="ECO:0000256" key="9">
    <source>
        <dbReference type="ARBA" id="ARBA00023237"/>
    </source>
</evidence>
<keyword evidence="5 10" id="KW-0812">Transmembrane</keyword>
<evidence type="ECO:0000256" key="8">
    <source>
        <dbReference type="ARBA" id="ARBA00023136"/>
    </source>
</evidence>
<evidence type="ECO:0000256" key="5">
    <source>
        <dbReference type="ARBA" id="ARBA00022692"/>
    </source>
</evidence>
<feature type="domain" description="Secretin/TonB short N-terminal" evidence="13">
    <location>
        <begin position="63"/>
        <end position="114"/>
    </location>
</feature>
<keyword evidence="6" id="KW-0408">Iron</keyword>
<keyword evidence="3 10" id="KW-1134">Transmembrane beta strand</keyword>
<keyword evidence="4" id="KW-0406">Ion transport</keyword>
<comment type="subcellular location">
    <subcellularLocation>
        <location evidence="1 10">Cell outer membrane</location>
        <topology evidence="1 10">Multi-pass membrane protein</topology>
    </subcellularLocation>
</comment>
<dbReference type="PROSITE" id="PS52016">
    <property type="entry name" value="TONB_DEPENDENT_REC_3"/>
    <property type="match status" value="1"/>
</dbReference>
<evidence type="ECO:0000256" key="1">
    <source>
        <dbReference type="ARBA" id="ARBA00004571"/>
    </source>
</evidence>
<dbReference type="RefSeq" id="WP_310278482.1">
    <property type="nucleotide sequence ID" value="NZ_JAVDWR010000007.1"/>
</dbReference>
<dbReference type="Pfam" id="PF00593">
    <property type="entry name" value="TonB_dep_Rec_b-barrel"/>
    <property type="match status" value="1"/>
</dbReference>
<dbReference type="InterPro" id="IPR000531">
    <property type="entry name" value="Beta-barrel_TonB"/>
</dbReference>
<dbReference type="SUPFAM" id="SSF56935">
    <property type="entry name" value="Porins"/>
    <property type="match status" value="1"/>
</dbReference>
<dbReference type="EMBL" id="JAVDWR010000007">
    <property type="protein sequence ID" value="MDR7121402.1"/>
    <property type="molecule type" value="Genomic_DNA"/>
</dbReference>
<comment type="similarity">
    <text evidence="10 11">Belongs to the TonB-dependent receptor family.</text>
</comment>
<organism evidence="14 15">
    <name type="scientific">Rheinheimera soli</name>
    <dbReference type="NCBI Taxonomy" id="443616"/>
    <lineage>
        <taxon>Bacteria</taxon>
        <taxon>Pseudomonadati</taxon>
        <taxon>Pseudomonadota</taxon>
        <taxon>Gammaproteobacteria</taxon>
        <taxon>Chromatiales</taxon>
        <taxon>Chromatiaceae</taxon>
        <taxon>Rheinheimera</taxon>
    </lineage>
</organism>
<sequence length="813" mass="91630">MKFSVVHLLVIGASLGLPVAEANSQARDNASSKLMFSNELKTFNISPASLDLVLQQFELETGIRISYPQSLVDRRFSRGAQGSYSTEQALKRLLSGTGITFKLNAAGALQLEALPENPADDIPHIEILGFYDESRERQNLASAKIVIGSEELQSFADASMGEVIRRMPSVSFGGPPGENNDARLRGLHKDYTQILIDGRPVPGRDFAIDQIPASQVERVEIIRSTTANIDSQGIAGAVNIVMKKVPAVSSTKWKLGVGSMPKVPGTDDTGQVSLSHSGKTVGFGYSLNASAQQRLGYRTKDRKDYSDDSLSRLTNREQDEEVRQHDELALSSRLEWQLSADSVLQFDPKFIRSNEDKERHRFKKADLTDQERMDASNNRDYLAADLIWQRTLSDSLQMKWYGNVQQKEEHKQQTDLKGKANETADKLKFATGSDTLLDESSVSIGNNWDWIASERHSWDFGLELLRSQWDQNKQSWKKADQSDLLYQSAKVEEQKVSGYLQHEFYLNESHIVTTGGRLEHVSGDADYQNNAATLTDDLHFNPSVHWLYKLASNTNLRTSVSRSIKRPKFDDLVPLTDMKSGTLSDPDKMGNPDLKPEKAWGAESSVEHYFDEKGGVVTANLFVRKMTDLVESVTFFDETEQRWITMPVNREKGKFWGLELDGSKKLDQFGLTGLTLRGNYSWLRSSTFDEFSGVDRPINEQPNYIMNAGFDYNLDALNSQFGMSYNRVGSSEKHDLRGNDKRVQKQAPSHYLDTFWNWKITSDLNLRLSAVNLLEIEKNRPRTTTDADGKVVMFEQEDEKSARSFQVTLEGKF</sequence>
<dbReference type="CDD" id="cd01347">
    <property type="entry name" value="ligand_gated_channel"/>
    <property type="match status" value="1"/>
</dbReference>
<keyword evidence="15" id="KW-1185">Reference proteome</keyword>
<proteinExistence type="inferred from homology"/>
<dbReference type="InterPro" id="IPR036942">
    <property type="entry name" value="Beta-barrel_TonB_sf"/>
</dbReference>
<evidence type="ECO:0000256" key="7">
    <source>
        <dbReference type="ARBA" id="ARBA00023077"/>
    </source>
</evidence>